<dbReference type="InterPro" id="IPR052159">
    <property type="entry name" value="Competence_DNA_uptake"/>
</dbReference>
<sequence length="459" mass="48776">MQRKTLLALTLVFILVVAGCTNGPLDGTPTPEQPSIPDGLSIHYINTGLGTSTLIEGANETILIDSGDWQDDGDHVLDYLRANGIARIDHLVSTHPDSDHIGGQAAVIEYFEEEADGIGAVYDPGVPATTRTYDRYLDAIETYDVQLYQTRAGDELPFAGADVRVLSPPEPYLANEEPNENSIVLQVEHGQAGFLFPGDAAEAGEEYLVNEYGNSMNVSALLAGHHGSKSSSSAALLDVTTPAVTVISSPYDSQYGHPHEEVLARLATRAIPTYWTGTHGDIVMRSNGSALTIATQREAPTEPARLRDGEPIDPETNEPVQPRTVIALSTGEAESPAGPDGGPETETGSETLSITEINADAEGTDRENLNDETITFEHTGSEPLDLSGWTVADDAGATYTFPAGTALAPDQELTLHTGSGSNSATDLYWGSPQPVWNNAGDTVIMRDGTGTVVLEEDYS</sequence>
<dbReference type="PROSITE" id="PS51841">
    <property type="entry name" value="LTD"/>
    <property type="match status" value="1"/>
</dbReference>
<dbReference type="InterPro" id="IPR001279">
    <property type="entry name" value="Metallo-B-lactamas"/>
</dbReference>
<dbReference type="PANTHER" id="PTHR30619:SF1">
    <property type="entry name" value="RECOMBINATION PROTEIN 2"/>
    <property type="match status" value="1"/>
</dbReference>
<dbReference type="CDD" id="cd07731">
    <property type="entry name" value="ComA-like_MBL-fold"/>
    <property type="match status" value="1"/>
</dbReference>
<protein>
    <submittedName>
        <fullName evidence="3">MBL fold metallo-hydrolase</fullName>
    </submittedName>
</protein>
<organism evidence="3 4">
    <name type="scientific">Halocatena pleomorpha</name>
    <dbReference type="NCBI Taxonomy" id="1785090"/>
    <lineage>
        <taxon>Archaea</taxon>
        <taxon>Methanobacteriati</taxon>
        <taxon>Methanobacteriota</taxon>
        <taxon>Stenosarchaea group</taxon>
        <taxon>Halobacteria</taxon>
        <taxon>Halobacteriales</taxon>
        <taxon>Natronomonadaceae</taxon>
        <taxon>Halocatena</taxon>
    </lineage>
</organism>
<name>A0A3P3R906_9EURY</name>
<dbReference type="Gene3D" id="3.60.15.10">
    <property type="entry name" value="Ribonuclease Z/Hydroxyacylglutathione hydrolase-like"/>
    <property type="match status" value="1"/>
</dbReference>
<proteinExistence type="predicted"/>
<dbReference type="SMART" id="SM00849">
    <property type="entry name" value="Lactamase_B"/>
    <property type="match status" value="1"/>
</dbReference>
<evidence type="ECO:0000313" key="3">
    <source>
        <dbReference type="EMBL" id="RRJ29951.1"/>
    </source>
</evidence>
<evidence type="ECO:0000313" key="4">
    <source>
        <dbReference type="Proteomes" id="UP000282322"/>
    </source>
</evidence>
<dbReference type="AlphaFoldDB" id="A0A3P3R906"/>
<dbReference type="InterPro" id="IPR036866">
    <property type="entry name" value="RibonucZ/Hydroxyglut_hydro"/>
</dbReference>
<dbReference type="SUPFAM" id="SSF74853">
    <property type="entry name" value="Lamin A/C globular tail domain"/>
    <property type="match status" value="1"/>
</dbReference>
<dbReference type="Proteomes" id="UP000282322">
    <property type="component" value="Unassembled WGS sequence"/>
</dbReference>
<dbReference type="InterPro" id="IPR035681">
    <property type="entry name" value="ComA-like_MBL"/>
</dbReference>
<dbReference type="Gene3D" id="2.60.40.1260">
    <property type="entry name" value="Lamin Tail domain"/>
    <property type="match status" value="1"/>
</dbReference>
<dbReference type="OrthoDB" id="3327at2157"/>
<evidence type="ECO:0000256" key="1">
    <source>
        <dbReference type="SAM" id="MobiDB-lite"/>
    </source>
</evidence>
<dbReference type="RefSeq" id="WP_124955250.1">
    <property type="nucleotide sequence ID" value="NZ_RRCH01000024.1"/>
</dbReference>
<dbReference type="EMBL" id="RRCH01000024">
    <property type="protein sequence ID" value="RRJ29951.1"/>
    <property type="molecule type" value="Genomic_DNA"/>
</dbReference>
<dbReference type="PANTHER" id="PTHR30619">
    <property type="entry name" value="DNA INTERNALIZATION/COMPETENCE PROTEIN COMEC/REC2"/>
    <property type="match status" value="1"/>
</dbReference>
<dbReference type="Pfam" id="PF00753">
    <property type="entry name" value="Lactamase_B"/>
    <property type="match status" value="1"/>
</dbReference>
<dbReference type="InterPro" id="IPR036415">
    <property type="entry name" value="Lamin_tail_dom_sf"/>
</dbReference>
<feature type="domain" description="LTD" evidence="2">
    <location>
        <begin position="340"/>
        <end position="459"/>
    </location>
</feature>
<comment type="caution">
    <text evidence="3">The sequence shown here is derived from an EMBL/GenBank/DDBJ whole genome shotgun (WGS) entry which is preliminary data.</text>
</comment>
<feature type="region of interest" description="Disordered" evidence="1">
    <location>
        <begin position="295"/>
        <end position="319"/>
    </location>
</feature>
<evidence type="ECO:0000259" key="2">
    <source>
        <dbReference type="PROSITE" id="PS51841"/>
    </source>
</evidence>
<gene>
    <name evidence="3" type="ORF">EIK79_11405</name>
</gene>
<dbReference type="InterPro" id="IPR001322">
    <property type="entry name" value="Lamin_tail_dom"/>
</dbReference>
<reference evidence="3 4" key="1">
    <citation type="submission" date="2018-11" db="EMBL/GenBank/DDBJ databases">
        <title>Taxonoimc description of Halomarina strain SPP-AMP-1.</title>
        <authorList>
            <person name="Pal Y."/>
            <person name="Srinivasana K."/>
            <person name="Verma A."/>
            <person name="Kumar P."/>
        </authorList>
    </citation>
    <scope>NUCLEOTIDE SEQUENCE [LARGE SCALE GENOMIC DNA]</scope>
    <source>
        <strain evidence="3 4">SPP-AMP-1</strain>
    </source>
</reference>
<dbReference type="Pfam" id="PF00932">
    <property type="entry name" value="LTD"/>
    <property type="match status" value="1"/>
</dbReference>
<accession>A0A3P3R906</accession>
<dbReference type="SUPFAM" id="SSF56281">
    <property type="entry name" value="Metallo-hydrolase/oxidoreductase"/>
    <property type="match status" value="1"/>
</dbReference>
<dbReference type="PROSITE" id="PS51257">
    <property type="entry name" value="PROKAR_LIPOPROTEIN"/>
    <property type="match status" value="1"/>
</dbReference>
<keyword evidence="4" id="KW-1185">Reference proteome</keyword>
<feature type="region of interest" description="Disordered" evidence="1">
    <location>
        <begin position="331"/>
        <end position="350"/>
    </location>
</feature>